<reference evidence="2" key="2">
    <citation type="submission" date="2022-03" db="EMBL/GenBank/DDBJ databases">
        <authorList>
            <person name="Ryngajllo M."/>
            <person name="Jacek P."/>
            <person name="Kubiak K."/>
        </authorList>
    </citation>
    <scope>NUCLEOTIDE SEQUENCE</scope>
    <source>
        <strain evidence="2">SI1</strain>
    </source>
</reference>
<dbReference type="PANTHER" id="PTHR40396:SF1">
    <property type="entry name" value="ATPASE AAA-TYPE CORE DOMAIN-CONTAINING PROTEIN"/>
    <property type="match status" value="1"/>
</dbReference>
<evidence type="ECO:0000313" key="2">
    <source>
        <dbReference type="EMBL" id="MCJ8352691.1"/>
    </source>
</evidence>
<dbReference type="Gene3D" id="3.40.50.300">
    <property type="entry name" value="P-loop containing nucleotide triphosphate hydrolases"/>
    <property type="match status" value="1"/>
</dbReference>
<organism evidence="2 3">
    <name type="scientific">Novacetimonas hansenii</name>
    <name type="common">Komagataeibacter hansenii</name>
    <dbReference type="NCBI Taxonomy" id="436"/>
    <lineage>
        <taxon>Bacteria</taxon>
        <taxon>Pseudomonadati</taxon>
        <taxon>Pseudomonadota</taxon>
        <taxon>Alphaproteobacteria</taxon>
        <taxon>Acetobacterales</taxon>
        <taxon>Acetobacteraceae</taxon>
        <taxon>Novacetimonas</taxon>
    </lineage>
</organism>
<feature type="domain" description="ATPase AAA-type core" evidence="1">
    <location>
        <begin position="50"/>
        <end position="365"/>
    </location>
</feature>
<evidence type="ECO:0000259" key="1">
    <source>
        <dbReference type="Pfam" id="PF13304"/>
    </source>
</evidence>
<comment type="caution">
    <text evidence="2">The sequence shown here is derived from an EMBL/GenBank/DDBJ whole genome shotgun (WGS) entry which is preliminary data.</text>
</comment>
<accession>A0AAW5EPI7</accession>
<keyword evidence="2" id="KW-0547">Nucleotide-binding</keyword>
<gene>
    <name evidence="2" type="ORF">K1W68_01545</name>
</gene>
<keyword evidence="2" id="KW-0067">ATP-binding</keyword>
<dbReference type="PANTHER" id="PTHR40396">
    <property type="entry name" value="ATPASE-LIKE PROTEIN"/>
    <property type="match status" value="1"/>
</dbReference>
<proteinExistence type="predicted"/>
<dbReference type="SUPFAM" id="SSF52540">
    <property type="entry name" value="P-loop containing nucleoside triphosphate hydrolases"/>
    <property type="match status" value="1"/>
</dbReference>
<name>A0AAW5EPI7_NOVHA</name>
<reference evidence="2" key="1">
    <citation type="journal article" date="2021" name="Polymers (Basel)">
        <title>Highly Stretchable Bacterial Cellulose Produced by Komagataeibacter hansenii SI1.</title>
        <authorList>
            <person name="Cielecka I."/>
            <person name="Ryngajllo M."/>
            <person name="Maniukiewicz W."/>
            <person name="Bielecki S."/>
        </authorList>
    </citation>
    <scope>NUCLEOTIDE SEQUENCE</scope>
    <source>
        <strain evidence="2">SI1</strain>
    </source>
</reference>
<dbReference type="Proteomes" id="UP001202887">
    <property type="component" value="Unassembled WGS sequence"/>
</dbReference>
<dbReference type="InterPro" id="IPR027417">
    <property type="entry name" value="P-loop_NTPase"/>
</dbReference>
<dbReference type="Pfam" id="PF13304">
    <property type="entry name" value="AAA_21"/>
    <property type="match status" value="1"/>
</dbReference>
<dbReference type="AlphaFoldDB" id="A0AAW5EPI7"/>
<dbReference type="EMBL" id="JAIBCX010000003">
    <property type="protein sequence ID" value="MCJ8352691.1"/>
    <property type="molecule type" value="Genomic_DNA"/>
</dbReference>
<dbReference type="InterPro" id="IPR003959">
    <property type="entry name" value="ATPase_AAA_core"/>
</dbReference>
<dbReference type="GO" id="GO:0005524">
    <property type="term" value="F:ATP binding"/>
    <property type="evidence" value="ECO:0007669"/>
    <property type="project" value="UniProtKB-KW"/>
</dbReference>
<dbReference type="RefSeq" id="WP_247066014.1">
    <property type="nucleotide sequence ID" value="NZ_CP094848.1"/>
</dbReference>
<sequence length="422" mass="47672">MLIEFSVSNFRSIHHRQSISMVPGSSRHVKNHFSHSTSSKDFPHVLRASGIFGPNGSGKSALVRAMDFMRDFVVDSARKGQEGDLIAVVPFLFSQTENTEPSEFEAVFVMDNVRYQYGFTATSGRVHDEWLYAVPASGRMQRWFERTYDPKTAETDWYINQSIRGEREVWRKSTRDNALFLSSAIQLKSDYFRPVFDWFQKNFRIISSSQRLGSAFSANLCKDPEQRHEILNVLNSVDVGLSDIEIKEEEFSEDHIPVEIPDAIRADIIKKMKGAKFHDIKTIRKVTDRGSVCLDLDEESDGTKVLFSLAGPWLDVLKNGYTLVVDELSNSLHPLAFQYLVNLINGPNNKSGAQLIFTTHDTTILAGKQLHPDQINLIEKNAAFETEIIPLSDFEVRSDEAIQKGYLGGRYGGLPLINSGLI</sequence>
<dbReference type="GO" id="GO:0016887">
    <property type="term" value="F:ATP hydrolysis activity"/>
    <property type="evidence" value="ECO:0007669"/>
    <property type="project" value="InterPro"/>
</dbReference>
<protein>
    <submittedName>
        <fullName evidence="2">ATP-binding protein</fullName>
    </submittedName>
</protein>
<evidence type="ECO:0000313" key="3">
    <source>
        <dbReference type="Proteomes" id="UP001202887"/>
    </source>
</evidence>